<name>A0A8H6KB30_9PEZI</name>
<evidence type="ECO:0000256" key="6">
    <source>
        <dbReference type="SAM" id="Phobius"/>
    </source>
</evidence>
<feature type="transmembrane region" description="Helical" evidence="6">
    <location>
        <begin position="35"/>
        <end position="56"/>
    </location>
</feature>
<evidence type="ECO:0000256" key="1">
    <source>
        <dbReference type="ARBA" id="ARBA00004141"/>
    </source>
</evidence>
<feature type="transmembrane region" description="Helical" evidence="6">
    <location>
        <begin position="95"/>
        <end position="114"/>
    </location>
</feature>
<comment type="subcellular location">
    <subcellularLocation>
        <location evidence="1">Membrane</location>
        <topology evidence="1">Multi-pass membrane protein</topology>
    </subcellularLocation>
</comment>
<evidence type="ECO:0000256" key="4">
    <source>
        <dbReference type="ARBA" id="ARBA00023136"/>
    </source>
</evidence>
<evidence type="ECO:0000313" key="7">
    <source>
        <dbReference type="EMBL" id="KAF6827850.1"/>
    </source>
</evidence>
<feature type="transmembrane region" description="Helical" evidence="6">
    <location>
        <begin position="120"/>
        <end position="141"/>
    </location>
</feature>
<gene>
    <name evidence="7" type="ORF">CPLU01_08869</name>
</gene>
<keyword evidence="2 6" id="KW-0812">Transmembrane</keyword>
<dbReference type="PANTHER" id="PTHR43461:SF1">
    <property type="entry name" value="TRANSMEMBRANE PROTEIN 256"/>
    <property type="match status" value="1"/>
</dbReference>
<dbReference type="AlphaFoldDB" id="A0A8H6KB30"/>
<reference evidence="7" key="1">
    <citation type="journal article" date="2020" name="Phytopathology">
        <title>Genome Sequence Resources of Colletotrichum truncatum, C. plurivorum, C. musicola, and C. sojae: Four Species Pathogenic to Soybean (Glycine max).</title>
        <authorList>
            <person name="Rogerio F."/>
            <person name="Boufleur T.R."/>
            <person name="Ciampi-Guillardi M."/>
            <person name="Sukno S.A."/>
            <person name="Thon M.R."/>
            <person name="Massola Junior N.S."/>
            <person name="Baroncelli R."/>
        </authorList>
    </citation>
    <scope>NUCLEOTIDE SEQUENCE</scope>
    <source>
        <strain evidence="7">LFN00145</strain>
    </source>
</reference>
<keyword evidence="3 6" id="KW-1133">Transmembrane helix</keyword>
<dbReference type="Pfam" id="PF04241">
    <property type="entry name" value="DUF423"/>
    <property type="match status" value="1"/>
</dbReference>
<comment type="caution">
    <text evidence="7">The sequence shown here is derived from an EMBL/GenBank/DDBJ whole genome shotgun (WGS) entry which is preliminary data.</text>
</comment>
<feature type="compositionally biased region" description="Polar residues" evidence="5">
    <location>
        <begin position="1"/>
        <end position="17"/>
    </location>
</feature>
<dbReference type="GO" id="GO:0016020">
    <property type="term" value="C:membrane"/>
    <property type="evidence" value="ECO:0007669"/>
    <property type="project" value="UniProtKB-SubCell"/>
</dbReference>
<dbReference type="EMBL" id="WIGO01000131">
    <property type="protein sequence ID" value="KAF6827850.1"/>
    <property type="molecule type" value="Genomic_DNA"/>
</dbReference>
<protein>
    <submittedName>
        <fullName evidence="7">Membrane protein</fullName>
    </submittedName>
</protein>
<dbReference type="PANTHER" id="PTHR43461">
    <property type="entry name" value="TRANSMEMBRANE PROTEIN 256"/>
    <property type="match status" value="1"/>
</dbReference>
<proteinExistence type="predicted"/>
<evidence type="ECO:0000313" key="8">
    <source>
        <dbReference type="Proteomes" id="UP000654918"/>
    </source>
</evidence>
<evidence type="ECO:0000256" key="3">
    <source>
        <dbReference type="ARBA" id="ARBA00022989"/>
    </source>
</evidence>
<evidence type="ECO:0000256" key="2">
    <source>
        <dbReference type="ARBA" id="ARBA00022692"/>
    </source>
</evidence>
<dbReference type="InterPro" id="IPR006696">
    <property type="entry name" value="DUF423"/>
</dbReference>
<keyword evidence="8" id="KW-1185">Reference proteome</keyword>
<evidence type="ECO:0000256" key="5">
    <source>
        <dbReference type="SAM" id="MobiDB-lite"/>
    </source>
</evidence>
<organism evidence="7 8">
    <name type="scientific">Colletotrichum plurivorum</name>
    <dbReference type="NCBI Taxonomy" id="2175906"/>
    <lineage>
        <taxon>Eukaryota</taxon>
        <taxon>Fungi</taxon>
        <taxon>Dikarya</taxon>
        <taxon>Ascomycota</taxon>
        <taxon>Pezizomycotina</taxon>
        <taxon>Sordariomycetes</taxon>
        <taxon>Hypocreomycetidae</taxon>
        <taxon>Glomerellales</taxon>
        <taxon>Glomerellaceae</taxon>
        <taxon>Colletotrichum</taxon>
        <taxon>Colletotrichum orchidearum species complex</taxon>
    </lineage>
</organism>
<feature type="region of interest" description="Disordered" evidence="5">
    <location>
        <begin position="1"/>
        <end position="24"/>
    </location>
</feature>
<keyword evidence="4 6" id="KW-0472">Membrane</keyword>
<accession>A0A8H6KB30</accession>
<sequence length="150" mass="15918">MSSAPADETSSLLRLQSQVVEDDEQEQQETMSSQLYWRVGAVFGAAAVGLGAFGAHGLKNRISDPAKIASWSTAAHYQLIHSVALLIARQNPLASGLFTAGMTMFSGSIYALILNPDLKFLGPVTPLGGLALIAGWLALAFTKARFGLRI</sequence>
<dbReference type="Proteomes" id="UP000654918">
    <property type="component" value="Unassembled WGS sequence"/>
</dbReference>